<dbReference type="EMBL" id="RJTM01000033">
    <property type="protein sequence ID" value="RNL90313.1"/>
    <property type="molecule type" value="Genomic_DNA"/>
</dbReference>
<protein>
    <submittedName>
        <fullName evidence="1">Uncharacterized protein</fullName>
    </submittedName>
</protein>
<sequence length="60" mass="6919">MDKFQYYGNIPVKKHVSIDKKIFKIGPANLLGVHYIKTAIYNALYRYQNKVLCTKSKVVG</sequence>
<evidence type="ECO:0000313" key="1">
    <source>
        <dbReference type="EMBL" id="RNL90313.1"/>
    </source>
</evidence>
<dbReference type="Proteomes" id="UP000267469">
    <property type="component" value="Unassembled WGS sequence"/>
</dbReference>
<proteinExistence type="predicted"/>
<evidence type="ECO:0000313" key="2">
    <source>
        <dbReference type="Proteomes" id="UP000267469"/>
    </source>
</evidence>
<accession>A0A3N0ER28</accession>
<dbReference type="AlphaFoldDB" id="A0A3N0ER28"/>
<keyword evidence="2" id="KW-1185">Reference proteome</keyword>
<organism evidence="1 2">
    <name type="scientific">Sinomicrobium pectinilyticum</name>
    <dbReference type="NCBI Taxonomy" id="1084421"/>
    <lineage>
        <taxon>Bacteria</taxon>
        <taxon>Pseudomonadati</taxon>
        <taxon>Bacteroidota</taxon>
        <taxon>Flavobacteriia</taxon>
        <taxon>Flavobacteriales</taxon>
        <taxon>Flavobacteriaceae</taxon>
        <taxon>Sinomicrobium</taxon>
    </lineage>
</organism>
<gene>
    <name evidence="1" type="ORF">ED312_06480</name>
</gene>
<reference evidence="1 2" key="1">
    <citation type="submission" date="2018-10" db="EMBL/GenBank/DDBJ databases">
        <title>Sinomicrobium pectinilyticum sp. nov., a pectinase-producing bacterium isolated from alkaline and saline soil, and emended description of the genus Sinomicrobium.</title>
        <authorList>
            <person name="Cheng B."/>
            <person name="Li C."/>
            <person name="Lai Q."/>
            <person name="Du M."/>
            <person name="Shao Z."/>
            <person name="Xu P."/>
            <person name="Yang C."/>
        </authorList>
    </citation>
    <scope>NUCLEOTIDE SEQUENCE [LARGE SCALE GENOMIC DNA]</scope>
    <source>
        <strain evidence="1 2">5DNS001</strain>
    </source>
</reference>
<name>A0A3N0ER28_SINP1</name>
<comment type="caution">
    <text evidence="1">The sequence shown here is derived from an EMBL/GenBank/DDBJ whole genome shotgun (WGS) entry which is preliminary data.</text>
</comment>